<feature type="transmembrane region" description="Helical" evidence="8">
    <location>
        <begin position="291"/>
        <end position="310"/>
    </location>
</feature>
<accession>A0A928TT58</accession>
<evidence type="ECO:0008006" key="11">
    <source>
        <dbReference type="Google" id="ProtNLM"/>
    </source>
</evidence>
<dbReference type="EMBL" id="JABTTY010000001">
    <property type="protein sequence ID" value="MBE7524866.1"/>
    <property type="molecule type" value="Genomic_DNA"/>
</dbReference>
<protein>
    <recommendedName>
        <fullName evidence="11">Amino acid permease</fullName>
    </recommendedName>
</protein>
<dbReference type="InterPro" id="IPR018227">
    <property type="entry name" value="Amino_acid_transport_2"/>
</dbReference>
<feature type="transmembrane region" description="Helical" evidence="8">
    <location>
        <begin position="122"/>
        <end position="143"/>
    </location>
</feature>
<dbReference type="PANTHER" id="PTHR32195:SF26">
    <property type="entry name" value="TRYPTOPHAN OR TYROSINE TRANSPORTER PROTEIN"/>
    <property type="match status" value="1"/>
</dbReference>
<feature type="transmembrane region" description="Helical" evidence="8">
    <location>
        <begin position="40"/>
        <end position="61"/>
    </location>
</feature>
<keyword evidence="2" id="KW-0813">Transport</keyword>
<dbReference type="GO" id="GO:0005886">
    <property type="term" value="C:plasma membrane"/>
    <property type="evidence" value="ECO:0007669"/>
    <property type="project" value="UniProtKB-SubCell"/>
</dbReference>
<reference evidence="9" key="1">
    <citation type="submission" date="2020-05" db="EMBL/GenBank/DDBJ databases">
        <title>High-Quality Genomes of Partial-Nitritation/Anammox System by Hierarchical Clustering Based Hybrid Assembly.</title>
        <authorList>
            <person name="Liu L."/>
            <person name="Wang Y."/>
            <person name="Che Y."/>
            <person name="Chen Y."/>
            <person name="Xia Y."/>
            <person name="Luo R."/>
            <person name="Cheng S.H."/>
            <person name="Zheng C."/>
            <person name="Zhang T."/>
        </authorList>
    </citation>
    <scope>NUCLEOTIDE SEQUENCE</scope>
    <source>
        <strain evidence="9">H1_PAT1</strain>
    </source>
</reference>
<evidence type="ECO:0000256" key="7">
    <source>
        <dbReference type="ARBA" id="ARBA00023136"/>
    </source>
</evidence>
<evidence type="ECO:0000256" key="5">
    <source>
        <dbReference type="ARBA" id="ARBA00022692"/>
    </source>
</evidence>
<feature type="transmembrane region" description="Helical" evidence="8">
    <location>
        <begin position="257"/>
        <end position="279"/>
    </location>
</feature>
<dbReference type="PANTHER" id="PTHR32195">
    <property type="entry name" value="OS07G0662800 PROTEIN"/>
    <property type="match status" value="1"/>
</dbReference>
<keyword evidence="3" id="KW-1003">Cell membrane</keyword>
<gene>
    <name evidence="9" type="ORF">HS096_00490</name>
</gene>
<feature type="transmembrane region" description="Helical" evidence="8">
    <location>
        <begin position="12"/>
        <end position="34"/>
    </location>
</feature>
<evidence type="ECO:0000313" key="10">
    <source>
        <dbReference type="Proteomes" id="UP000710385"/>
    </source>
</evidence>
<feature type="transmembrane region" description="Helical" evidence="8">
    <location>
        <begin position="216"/>
        <end position="237"/>
    </location>
</feature>
<proteinExistence type="predicted"/>
<comment type="subcellular location">
    <subcellularLocation>
        <location evidence="1">Cell inner membrane</location>
        <topology evidence="1">Multi-pass membrane protein</topology>
    </subcellularLocation>
</comment>
<keyword evidence="6 8" id="KW-1133">Transmembrane helix</keyword>
<dbReference type="Gene3D" id="1.20.1740.10">
    <property type="entry name" value="Amino acid/polyamine transporter I"/>
    <property type="match status" value="1"/>
</dbReference>
<evidence type="ECO:0000256" key="6">
    <source>
        <dbReference type="ARBA" id="ARBA00022989"/>
    </source>
</evidence>
<organism evidence="9 10">
    <name type="scientific">candidate division WWE3 bacterium</name>
    <dbReference type="NCBI Taxonomy" id="2053526"/>
    <lineage>
        <taxon>Bacteria</taxon>
        <taxon>Katanobacteria</taxon>
    </lineage>
</organism>
<dbReference type="GO" id="GO:0003333">
    <property type="term" value="P:amino acid transmembrane transport"/>
    <property type="evidence" value="ECO:0007669"/>
    <property type="project" value="InterPro"/>
</dbReference>
<feature type="transmembrane region" description="Helical" evidence="8">
    <location>
        <begin position="149"/>
        <end position="167"/>
    </location>
</feature>
<dbReference type="Proteomes" id="UP000710385">
    <property type="component" value="Unassembled WGS sequence"/>
</dbReference>
<sequence length="380" mass="41073">MIASERRWSGTLLLLGTIIGAGIFGVPAMIGAWGVLPATFAFAVLTLIVLGTHLLYAEALLLEKTNKRMPGQAAYWLGKPMGTLTGFAFVLQTCGSNLAYIILGGEFLAVLARILHLPGSVLIWQVIFWAAGAITVLVGLSFVERVEGFLTWALVAVIFALTAFFLMRLDFSAILSMPSRFTFEPYGVFLFSLLGTTSMPEVEDIVRSNKRDMRLAVLRGTLGAAVLTYIFGVTAWLASGASLSRDPADLVLLLPPAVAFIIPLFGFLAVGTSFLTMSLDLRNMFHIDYHFTAPSAWLAALGVPFALLFLTTRDFLATIGLVGATFSAFIAATAALTGRAALRRRKGIEKFSTLWWQANVFPAIIVLAYLVGGLAWLTYA</sequence>
<keyword evidence="4" id="KW-0997">Cell inner membrane</keyword>
<dbReference type="AlphaFoldDB" id="A0A928TT58"/>
<dbReference type="Pfam" id="PF03222">
    <property type="entry name" value="Trp_Tyr_perm"/>
    <property type="match status" value="1"/>
</dbReference>
<name>A0A928TT58_UNCKA</name>
<feature type="transmembrane region" description="Helical" evidence="8">
    <location>
        <begin position="316"/>
        <end position="342"/>
    </location>
</feature>
<evidence type="ECO:0000256" key="2">
    <source>
        <dbReference type="ARBA" id="ARBA00022448"/>
    </source>
</evidence>
<feature type="transmembrane region" description="Helical" evidence="8">
    <location>
        <begin position="354"/>
        <end position="379"/>
    </location>
</feature>
<keyword evidence="5 8" id="KW-0812">Transmembrane</keyword>
<evidence type="ECO:0000256" key="1">
    <source>
        <dbReference type="ARBA" id="ARBA00004429"/>
    </source>
</evidence>
<evidence type="ECO:0000256" key="4">
    <source>
        <dbReference type="ARBA" id="ARBA00022519"/>
    </source>
</evidence>
<evidence type="ECO:0000256" key="3">
    <source>
        <dbReference type="ARBA" id="ARBA00022475"/>
    </source>
</evidence>
<comment type="caution">
    <text evidence="9">The sequence shown here is derived from an EMBL/GenBank/DDBJ whole genome shotgun (WGS) entry which is preliminary data.</text>
</comment>
<evidence type="ECO:0000256" key="8">
    <source>
        <dbReference type="SAM" id="Phobius"/>
    </source>
</evidence>
<evidence type="ECO:0000313" key="9">
    <source>
        <dbReference type="EMBL" id="MBE7524866.1"/>
    </source>
</evidence>
<keyword evidence="7 8" id="KW-0472">Membrane</keyword>